<evidence type="ECO:0000313" key="3">
    <source>
        <dbReference type="Proteomes" id="UP000280296"/>
    </source>
</evidence>
<dbReference type="Gene3D" id="2.60.120.200">
    <property type="match status" value="1"/>
</dbReference>
<dbReference type="EMBL" id="RYZH01000044">
    <property type="protein sequence ID" value="RUL84938.1"/>
    <property type="molecule type" value="Genomic_DNA"/>
</dbReference>
<feature type="region of interest" description="Disordered" evidence="1">
    <location>
        <begin position="1649"/>
        <end position="1706"/>
    </location>
</feature>
<gene>
    <name evidence="2" type="ORF">TsocGM_19550</name>
</gene>
<sequence>MSSPVPASLTTPLLRLDPNLGPAPPSGPLVHRGAVRAWADLEGGAAFLASEGGFSWLGDCRRVRAAGRGASLSRPGVAASGRPSWTIDADLAGPFGFRAVPLYREAAADHSALELRIDPLGHPEVAIQTPGQPEAVARCPRSLAPRWPITSWADLGTVWTRGGTGFTTDDDGDGNGLRDYYHRSYRINLASLDPETLQPAPGGTLKHPFVPGDEVLLGGFGFIDGHHVVSDTTPDSIYIVVTTPTGATNTENTQANPTTIGARSMSAGSGSDLTAALSRRFESEWSGGDWTLSGWFRQDSTGIDGAGILCASPIGDARATGTRVELVYQSGYVVARIPGTALEVEVGPAIQGQWHHYTLVHKSAAQTLTPYFDGEPYDLRSDVSTSTEPALRLGDTPWILAARVTPDRLDIDQVLYASGTDVRLRWVAAAQQYRLDVNDGIAATDGSTVNINGSFESPVLPTNTFKYLGTNENWGGWVRSAANVAISNGVNAFTTSTVYSQLDGQQCLILQNLGSVYRDFEAPDPANYTFQFWTIRRGNFNQTLKVFLDGVQLGADITVTSTAATITRTFSVPAGTHRIEIKGMVADQPTSAYIDRVVLTRNSVAGTIRSVSAAPAGGQANGVSHDVIAAYDPVTEEISLRIDGGAPVTTGGVTAVAQTATSVGIGCNHDGSSSFWGALDPIALHRSPPNWSTALAAVTAEFDGAGPGPTYAGLGGSYAADTGLVAWYEGTPGSTRVDSHSGGYDLTNTTIRIGGPLDLSGSSGAASVWSGIGIGFNQAHTARFGCSFDGIGLWLGRALAGPDVAALFGEGPAWAGLSSGSRSGIWSFYNCDERGGDLLDASGNGRDLINVSGAFPAVAGVPGFEIAFSAAPDTPMVRMLGRRQMSVNPVFAVADDQDSRGGWEWHRYNLSVVRDGTVVRFYRNGEALGTATIDAARLGPSSGTTTILQGSDRLLATRCDLFSVSVEDGARDDATALDENRRRCFLPTKTRGPGPLGVQFLATWYLGGVQRSELAHCRIQWEFYRAGTRQPHDDRTLTTGQGYCFPTGFFCSQVFRDPGEYDCYVTIARPPHDRSGARQAPQVLWSGKFATITVEEWPAQTTDIYVDTSLPTSGDGSIGSPLNSVDAAIARWVSPYTRIFLKAGTSFTKPAVISGKHGPALITRYGDGPSPRLRANVPGLSFNLELNGVHDLRITDLTVRPDDGYYGSFLKPTDASSLTVLRCNQQPSDIGWGAYAQFYQGVTAVIIDDHTFDADVYGFYMDMPGIRWFSSTRADWSGKWHGPNGSNDSIYHIYRTMGGDCLEIRGLSNSMPPTSVPGIIGDVTIRYTHHWTSVTDSDFSRLVQIQAYAKATNRHAEYGTHGVLVERCDLVALYLQGTDDASVRDCTIGRTSASEETIVYIVDYENVRLHRVLDVRYHDIRIPQAKLYRTDSIFTDTGNVVPLVFKDRTIETVDGTATAPASIEAVVDGGGAALLTASGPPRGDRPLYLAHRWAARRAGTEAAFTPIAGQVGSAAVFRPTTSGDYEFRLDAIDVFSGSMTIGGGTATATISAPPVGPGYTLRGPDPATGLAGQPSGPFVVEWAGGEPPSAPVVVTPSSDSPGTFDPPQVSLSGGSLSAEFRFIPDGAGTRMISTSNDAGLPDPAPLPYTATIPVTPSPGEIPSPTMREMEPEPVAPGGEIQKPLAGRPAPAMGRHQLSWFRPNRLN</sequence>
<reference evidence="2 3" key="1">
    <citation type="submission" date="2018-12" db="EMBL/GenBank/DDBJ databases">
        <authorList>
            <person name="Toschakov S.V."/>
        </authorList>
    </citation>
    <scope>NUCLEOTIDE SEQUENCE [LARGE SCALE GENOMIC DNA]</scope>
    <source>
        <strain evidence="2 3">GM2012</strain>
    </source>
</reference>
<comment type="caution">
    <text evidence="2">The sequence shown here is derived from an EMBL/GenBank/DDBJ whole genome shotgun (WGS) entry which is preliminary data.</text>
</comment>
<dbReference type="SUPFAM" id="SSF49899">
    <property type="entry name" value="Concanavalin A-like lectins/glucanases"/>
    <property type="match status" value="1"/>
</dbReference>
<keyword evidence="3" id="KW-1185">Reference proteome</keyword>
<evidence type="ECO:0000256" key="1">
    <source>
        <dbReference type="SAM" id="MobiDB-lite"/>
    </source>
</evidence>
<dbReference type="RefSeq" id="WP_126727147.1">
    <property type="nucleotide sequence ID" value="NZ_RYZH01000044.1"/>
</dbReference>
<organism evidence="2 3">
    <name type="scientific">Tautonia sociabilis</name>
    <dbReference type="NCBI Taxonomy" id="2080755"/>
    <lineage>
        <taxon>Bacteria</taxon>
        <taxon>Pseudomonadati</taxon>
        <taxon>Planctomycetota</taxon>
        <taxon>Planctomycetia</taxon>
        <taxon>Isosphaerales</taxon>
        <taxon>Isosphaeraceae</taxon>
        <taxon>Tautonia</taxon>
    </lineage>
</organism>
<proteinExistence type="predicted"/>
<dbReference type="SUPFAM" id="SSF51126">
    <property type="entry name" value="Pectin lyase-like"/>
    <property type="match status" value="1"/>
</dbReference>
<reference evidence="2 3" key="2">
    <citation type="submission" date="2019-01" db="EMBL/GenBank/DDBJ databases">
        <title>Tautonia sociabilis, a novel thermotolerant planctomycete of Isosphaeraceae family, isolated from a 4000 m deep subterranean habitat.</title>
        <authorList>
            <person name="Kovaleva O.L."/>
            <person name="Elcheninov A.G."/>
            <person name="Van Heerden E."/>
            <person name="Toshchakov S.V."/>
            <person name="Novikov A."/>
            <person name="Bonch-Osmolovskaya E.A."/>
            <person name="Kublanov I.V."/>
        </authorList>
    </citation>
    <scope>NUCLEOTIDE SEQUENCE [LARGE SCALE GENOMIC DNA]</scope>
    <source>
        <strain evidence="2 3">GM2012</strain>
    </source>
</reference>
<dbReference type="InterPro" id="IPR011050">
    <property type="entry name" value="Pectin_lyase_fold/virulence"/>
</dbReference>
<evidence type="ECO:0000313" key="2">
    <source>
        <dbReference type="EMBL" id="RUL84938.1"/>
    </source>
</evidence>
<dbReference type="Proteomes" id="UP000280296">
    <property type="component" value="Unassembled WGS sequence"/>
</dbReference>
<dbReference type="OrthoDB" id="9847467at2"/>
<name>A0A432MFR6_9BACT</name>
<accession>A0A432MFR6</accession>
<dbReference type="InterPro" id="IPR013320">
    <property type="entry name" value="ConA-like_dom_sf"/>
</dbReference>
<protein>
    <submittedName>
        <fullName evidence="2">Uncharacterized protein</fullName>
    </submittedName>
</protein>